<feature type="region of interest" description="Disordered" evidence="1">
    <location>
        <begin position="223"/>
        <end position="300"/>
    </location>
</feature>
<dbReference type="OrthoDB" id="2683368at2759"/>
<accession>A0A9P6EPK6</accession>
<evidence type="ECO:0000256" key="1">
    <source>
        <dbReference type="SAM" id="MobiDB-lite"/>
    </source>
</evidence>
<protein>
    <submittedName>
        <fullName evidence="2">Uncharacterized protein</fullName>
    </submittedName>
</protein>
<evidence type="ECO:0000313" key="3">
    <source>
        <dbReference type="Proteomes" id="UP000807306"/>
    </source>
</evidence>
<dbReference type="Proteomes" id="UP000807306">
    <property type="component" value="Unassembled WGS sequence"/>
</dbReference>
<name>A0A9P6EPK6_9AGAR</name>
<keyword evidence="3" id="KW-1185">Reference proteome</keyword>
<reference evidence="2" key="1">
    <citation type="submission" date="2020-11" db="EMBL/GenBank/DDBJ databases">
        <authorList>
            <consortium name="DOE Joint Genome Institute"/>
            <person name="Ahrendt S."/>
            <person name="Riley R."/>
            <person name="Andreopoulos W."/>
            <person name="Labutti K."/>
            <person name="Pangilinan J."/>
            <person name="Ruiz-Duenas F.J."/>
            <person name="Barrasa J.M."/>
            <person name="Sanchez-Garcia M."/>
            <person name="Camarero S."/>
            <person name="Miyauchi S."/>
            <person name="Serrano A."/>
            <person name="Linde D."/>
            <person name="Babiker R."/>
            <person name="Drula E."/>
            <person name="Ayuso-Fernandez I."/>
            <person name="Pacheco R."/>
            <person name="Padilla G."/>
            <person name="Ferreira P."/>
            <person name="Barriuso J."/>
            <person name="Kellner H."/>
            <person name="Castanera R."/>
            <person name="Alfaro M."/>
            <person name="Ramirez L."/>
            <person name="Pisabarro A.G."/>
            <person name="Kuo A."/>
            <person name="Tritt A."/>
            <person name="Lipzen A."/>
            <person name="He G."/>
            <person name="Yan M."/>
            <person name="Ng V."/>
            <person name="Cullen D."/>
            <person name="Martin F."/>
            <person name="Rosso M.-N."/>
            <person name="Henrissat B."/>
            <person name="Hibbett D."/>
            <person name="Martinez A.T."/>
            <person name="Grigoriev I.V."/>
        </authorList>
    </citation>
    <scope>NUCLEOTIDE SEQUENCE</scope>
    <source>
        <strain evidence="2">CBS 506.95</strain>
    </source>
</reference>
<dbReference type="AlphaFoldDB" id="A0A9P6EPK6"/>
<feature type="compositionally biased region" description="Low complexity" evidence="1">
    <location>
        <begin position="9"/>
        <end position="20"/>
    </location>
</feature>
<feature type="compositionally biased region" description="Polar residues" evidence="1">
    <location>
        <begin position="246"/>
        <end position="255"/>
    </location>
</feature>
<feature type="compositionally biased region" description="Polar residues" evidence="1">
    <location>
        <begin position="225"/>
        <end position="238"/>
    </location>
</feature>
<organism evidence="2 3">
    <name type="scientific">Crepidotus variabilis</name>
    <dbReference type="NCBI Taxonomy" id="179855"/>
    <lineage>
        <taxon>Eukaryota</taxon>
        <taxon>Fungi</taxon>
        <taxon>Dikarya</taxon>
        <taxon>Basidiomycota</taxon>
        <taxon>Agaricomycotina</taxon>
        <taxon>Agaricomycetes</taxon>
        <taxon>Agaricomycetidae</taxon>
        <taxon>Agaricales</taxon>
        <taxon>Agaricineae</taxon>
        <taxon>Crepidotaceae</taxon>
        <taxon>Crepidotus</taxon>
    </lineage>
</organism>
<evidence type="ECO:0000313" key="2">
    <source>
        <dbReference type="EMBL" id="KAF9532941.1"/>
    </source>
</evidence>
<proteinExistence type="predicted"/>
<feature type="compositionally biased region" description="Low complexity" evidence="1">
    <location>
        <begin position="86"/>
        <end position="107"/>
    </location>
</feature>
<comment type="caution">
    <text evidence="2">The sequence shown here is derived from an EMBL/GenBank/DDBJ whole genome shotgun (WGS) entry which is preliminary data.</text>
</comment>
<feature type="compositionally biased region" description="Basic and acidic residues" evidence="1">
    <location>
        <begin position="55"/>
        <end position="69"/>
    </location>
</feature>
<gene>
    <name evidence="2" type="ORF">CPB83DRAFT_846634</name>
</gene>
<feature type="region of interest" description="Disordered" evidence="1">
    <location>
        <begin position="1"/>
        <end position="135"/>
    </location>
</feature>
<feature type="compositionally biased region" description="Low complexity" evidence="1">
    <location>
        <begin position="43"/>
        <end position="54"/>
    </location>
</feature>
<dbReference type="EMBL" id="MU157830">
    <property type="protein sequence ID" value="KAF9532941.1"/>
    <property type="molecule type" value="Genomic_DNA"/>
</dbReference>
<sequence length="300" mass="33041">MSRIAVGLPSNPRARLASSPSPHPPPTRGRPQGQLPSPRTEAPRSLRSASAARPRQVETYEFPTKDVRRIQSRSRPGHDGNRSARRTSISSTSTTSSGGSSSSSLWERGSERSYSTAASEDVPEPEQKAVINTEGSVLGSLLDTTYYWNRATEAASALSQGVSSAWSTGVASQLESDHPEDDSHLLKVMRAYHLSKARTPSELPDWLFDERERGTKAGFAHVSSIEVSSDTPSRSKTQTQRRRYGQVSQPTQFIPSQEFPVDKEPTYFRGSPEPIPSRLPDGVNRLKTLRDRQRNAPAKF</sequence>